<protein>
    <recommendedName>
        <fullName evidence="3">Amidase domain-containing protein</fullName>
    </recommendedName>
</protein>
<proteinExistence type="inferred from homology"/>
<gene>
    <name evidence="4" type="ORF">EW026_g23</name>
</gene>
<comment type="caution">
    <text evidence="4">The sequence shown here is derived from an EMBL/GenBank/DDBJ whole genome shotgun (WGS) entry which is preliminary data.</text>
</comment>
<dbReference type="InterPro" id="IPR036928">
    <property type="entry name" value="AS_sf"/>
</dbReference>
<feature type="domain" description="Amidase" evidence="3">
    <location>
        <begin position="2"/>
        <end position="206"/>
    </location>
</feature>
<evidence type="ECO:0000256" key="2">
    <source>
        <dbReference type="ARBA" id="ARBA00022801"/>
    </source>
</evidence>
<name>A0A4S4KVK4_9APHY</name>
<dbReference type="Proteomes" id="UP000309038">
    <property type="component" value="Unassembled WGS sequence"/>
</dbReference>
<comment type="similarity">
    <text evidence="1">Belongs to the amidase family.</text>
</comment>
<reference evidence="4 5" key="1">
    <citation type="submission" date="2019-02" db="EMBL/GenBank/DDBJ databases">
        <title>Genome sequencing of the rare red list fungi Phlebia centrifuga.</title>
        <authorList>
            <person name="Buettner E."/>
            <person name="Kellner H."/>
        </authorList>
    </citation>
    <scope>NUCLEOTIDE SEQUENCE [LARGE SCALE GENOMIC DNA]</scope>
    <source>
        <strain evidence="4 5">DSM 108282</strain>
    </source>
</reference>
<dbReference type="Gene3D" id="3.90.1300.10">
    <property type="entry name" value="Amidase signature (AS) domain"/>
    <property type="match status" value="1"/>
</dbReference>
<evidence type="ECO:0000256" key="1">
    <source>
        <dbReference type="ARBA" id="ARBA00009199"/>
    </source>
</evidence>
<keyword evidence="2" id="KW-0378">Hydrolase</keyword>
<evidence type="ECO:0000313" key="4">
    <source>
        <dbReference type="EMBL" id="THH02822.1"/>
    </source>
</evidence>
<dbReference type="InterPro" id="IPR023631">
    <property type="entry name" value="Amidase_dom"/>
</dbReference>
<dbReference type="PANTHER" id="PTHR46072">
    <property type="entry name" value="AMIDASE-RELATED-RELATED"/>
    <property type="match status" value="1"/>
</dbReference>
<dbReference type="EMBL" id="SGPJ01000001">
    <property type="protein sequence ID" value="THH02822.1"/>
    <property type="molecule type" value="Genomic_DNA"/>
</dbReference>
<dbReference type="Pfam" id="PF01425">
    <property type="entry name" value="Amidase"/>
    <property type="match status" value="1"/>
</dbReference>
<organism evidence="4 5">
    <name type="scientific">Hermanssonia centrifuga</name>
    <dbReference type="NCBI Taxonomy" id="98765"/>
    <lineage>
        <taxon>Eukaryota</taxon>
        <taxon>Fungi</taxon>
        <taxon>Dikarya</taxon>
        <taxon>Basidiomycota</taxon>
        <taxon>Agaricomycotina</taxon>
        <taxon>Agaricomycetes</taxon>
        <taxon>Polyporales</taxon>
        <taxon>Meruliaceae</taxon>
        <taxon>Hermanssonia</taxon>
    </lineage>
</organism>
<accession>A0A4S4KVK4</accession>
<evidence type="ECO:0000313" key="5">
    <source>
        <dbReference type="Proteomes" id="UP000309038"/>
    </source>
</evidence>
<sequence length="228" mass="25263">MTKTALLAAGHKVIDWQPLQHRELCRLVYLIWTSGSGEDYKTVTAATGEPVLTSMDIVDENSESTGTLNTFLPEQQHVSAYQLWQVQKEKTALRQKYLEHWNSTVQSTGTGRPVDAIIAPVAPYTAVPHGMNKNANYTAVWNALDYPACVFPVTRVNAALDAKKPAHDFIDKRDEDTYELYDPTTFSNAPVGLQLVGRSQEEEAVLAMTEIVDSALSQYKTSTSASRL</sequence>
<keyword evidence="5" id="KW-1185">Reference proteome</keyword>
<dbReference type="SUPFAM" id="SSF75304">
    <property type="entry name" value="Amidase signature (AS) enzymes"/>
    <property type="match status" value="1"/>
</dbReference>
<dbReference type="AlphaFoldDB" id="A0A4S4KVK4"/>
<evidence type="ECO:0000259" key="3">
    <source>
        <dbReference type="Pfam" id="PF01425"/>
    </source>
</evidence>
<dbReference type="GO" id="GO:0016787">
    <property type="term" value="F:hydrolase activity"/>
    <property type="evidence" value="ECO:0007669"/>
    <property type="project" value="UniProtKB-KW"/>
</dbReference>